<proteinExistence type="predicted"/>
<dbReference type="Proteomes" id="UP001175228">
    <property type="component" value="Unassembled WGS sequence"/>
</dbReference>
<evidence type="ECO:0000313" key="1">
    <source>
        <dbReference type="EMBL" id="KAK0499985.1"/>
    </source>
</evidence>
<gene>
    <name evidence="1" type="ORF">EDD18DRAFT_809504</name>
</gene>
<dbReference type="AlphaFoldDB" id="A0AA39QDA7"/>
<comment type="caution">
    <text evidence="1">The sequence shown here is derived from an EMBL/GenBank/DDBJ whole genome shotgun (WGS) entry which is preliminary data.</text>
</comment>
<accession>A0AA39QDA7</accession>
<keyword evidence="2" id="KW-1185">Reference proteome</keyword>
<evidence type="ECO:0000313" key="2">
    <source>
        <dbReference type="Proteomes" id="UP001175228"/>
    </source>
</evidence>
<organism evidence="1 2">
    <name type="scientific">Armillaria luteobubalina</name>
    <dbReference type="NCBI Taxonomy" id="153913"/>
    <lineage>
        <taxon>Eukaryota</taxon>
        <taxon>Fungi</taxon>
        <taxon>Dikarya</taxon>
        <taxon>Basidiomycota</taxon>
        <taxon>Agaricomycotina</taxon>
        <taxon>Agaricomycetes</taxon>
        <taxon>Agaricomycetidae</taxon>
        <taxon>Agaricales</taxon>
        <taxon>Marasmiineae</taxon>
        <taxon>Physalacriaceae</taxon>
        <taxon>Armillaria</taxon>
    </lineage>
</organism>
<sequence length="135" mass="15242">MLGAPWFNRMLYFVPLTLKARSTHANEGITFAALLSQHQITPDSTNSGYQELLDQAIETAMAGIRIKLLFEKKLYDRFTYKSFLFVIDESTSKISGVTIEAPTVDARNVKNIKNSVKMTQVLVRNILRQCKPSEG</sequence>
<protein>
    <submittedName>
        <fullName evidence="1">Uncharacterized protein</fullName>
    </submittedName>
</protein>
<dbReference type="EMBL" id="JAUEPU010000008">
    <property type="protein sequence ID" value="KAK0499985.1"/>
    <property type="molecule type" value="Genomic_DNA"/>
</dbReference>
<reference evidence="1" key="1">
    <citation type="submission" date="2023-06" db="EMBL/GenBank/DDBJ databases">
        <authorList>
            <consortium name="Lawrence Berkeley National Laboratory"/>
            <person name="Ahrendt S."/>
            <person name="Sahu N."/>
            <person name="Indic B."/>
            <person name="Wong-Bajracharya J."/>
            <person name="Merenyi Z."/>
            <person name="Ke H.-M."/>
            <person name="Monk M."/>
            <person name="Kocsube S."/>
            <person name="Drula E."/>
            <person name="Lipzen A."/>
            <person name="Balint B."/>
            <person name="Henrissat B."/>
            <person name="Andreopoulos B."/>
            <person name="Martin F.M."/>
            <person name="Harder C.B."/>
            <person name="Rigling D."/>
            <person name="Ford K.L."/>
            <person name="Foster G.D."/>
            <person name="Pangilinan J."/>
            <person name="Papanicolaou A."/>
            <person name="Barry K."/>
            <person name="LaButti K."/>
            <person name="Viragh M."/>
            <person name="Koriabine M."/>
            <person name="Yan M."/>
            <person name="Riley R."/>
            <person name="Champramary S."/>
            <person name="Plett K.L."/>
            <person name="Tsai I.J."/>
            <person name="Slot J."/>
            <person name="Sipos G."/>
            <person name="Plett J."/>
            <person name="Nagy L.G."/>
            <person name="Grigoriev I.V."/>
        </authorList>
    </citation>
    <scope>NUCLEOTIDE SEQUENCE</scope>
    <source>
        <strain evidence="1">HWK02</strain>
    </source>
</reference>
<name>A0AA39QDA7_9AGAR</name>